<proteinExistence type="predicted"/>
<reference evidence="1 2" key="1">
    <citation type="journal article" date="2010" name="BMC Genomics">
        <title>Genome analysis and comparative genomics of a Giardia intestinalis assemblage E isolate.</title>
        <authorList>
            <person name="Jerlstrom-Hultqvist J."/>
            <person name="Franzen O."/>
            <person name="Ankarklev J."/>
            <person name="Xu F."/>
            <person name="Nohynkova E."/>
            <person name="Andersson J.O."/>
            <person name="Svard S.G."/>
            <person name="Andersson B."/>
        </authorList>
    </citation>
    <scope>NUCLEOTIDE SEQUENCE [LARGE SCALE GENOMIC DNA]</scope>
    <source>
        <strain evidence="1 2">P15</strain>
    </source>
</reference>
<name>E1F4A1_GIAIA</name>
<comment type="caution">
    <text evidence="1">The sequence shown here is derived from an EMBL/GenBank/DDBJ whole genome shotgun (WGS) entry which is preliminary data.</text>
</comment>
<accession>E1F4A1</accession>
<evidence type="ECO:0000313" key="2">
    <source>
        <dbReference type="Proteomes" id="UP000008974"/>
    </source>
</evidence>
<sequence length="1552" mass="170517">MTLVRFPDLSPVAPVLVMINHLESHKNLAELLNQIWAKGQPQPQAESSFTPQVGPLQVISYKCVDQLPTYSGSGHDLQVLLSSASESKSSSAFGIITPSAITAMKSIPIGAIYLIEYPADDPAAVLHAYYSSIVVGIQALMNTMAPLGAVPLHIVLVPIAGSRPPVGSTTQTQPAIVVKDFLANLVSATRLPTNSFTNLATAQVDGQRLLSNILSMGRSFFIDLANQIHTLPARFVQTHAGASLKHRSKVCLMAVVRRAFLLSVASFCDQDAQIVRAASDICTRYKLTAMHTAYLAAILRTDSAIVAETTLHTPTGLASAIVCCYEAAIIRLCHHYELVGPTVEVIMLLTAYLRLYGETKILPLSQTLSKIVTAAKQGKDAPLFVEVNQPSIPQDFLYPNVESYSYNKQGIHHIPILVDAIEDTAAPLTTTPLLFNTYHLAFDSTVPTALILLATIHALLELLSMKYSDHQPFTFGPQLSLGSIMHQILVNVSQIGLICEAIRLVSLALSDVDSITLPCNSVQLTEQSSPLHRELFKATSLLSILGSIFPADLSENDTALLGCALKVTASEASKLGYIFPQSGSSQLVTSQRLLTTFYWHRQSPEAFRCLGTYFSYVTPVAYTACFFPIYSDLLGSLNTLGKSLRTLSHVQQPISAFVGFPSVAYSLEDQLVREPTKIYSALQGFLASKIADGMVTDTLYSFFTMLIERIIRAVFDHASSKQGKLDASEKLISYYESMSTSKASSVASIKLLSYLIYAQLTTNVPHFLSVSSSSLLKKDVSVLLADTRKELINPATVYKALNSCDMDLLRRQLTRRLSFLFSLNDTTPSELKLSGSEFLSLLLESFDSYSMTLACLEGRAMKTSYSPNFFIMKLLKHEEMQEAGVQLDSTDREILKKLLNGIITQTSALPTPVTSNSFAYPIIISQLAWNQPSFSIGESATLAAELTLPGPILEISAQLNIQLHVLINGSLSGEPKQTFSVQTILKPKTLLLEQQRVFRIVLHKHTITQQYSDETLAISTFKMSYIWQKADIEAVNFKSTSSQTIDYSDLITLQARESRFSSVKFYLRKYKENTAEAIHKNTYCLLKCSENLCAHIRDPLQMVESGYCLSSPEVYAGKPFILYLYLKAAVPVPPVSLIVTYTCSSDTLPESNINPHCTGNTAITSSVYAYFDERPSLLALGSSNTINIGGLSSYSNNSDIAFIPFIVCASDLCHLTFKFILQLGSKKVSLSPHRGSAKNQFFETAPQESNNICTIALHRPVEFIVKTDPLQALSVFSNGSMLPPLVLSQWTKVELTNKTHDDIVTEGVSLTNMPTGEILSPSALQQVKIASGGKLSLVVKSNVNCYNPGSSITGLFNLKTRFIVREHSSAKLEDLPLCCVRYRSAVPYIPHKLRGTPFEIYVTSTEATGPLLCTGVVCHEMPVVDKHPTTNCPFLIIIDKTEAKCRVGAAFEYMCEVFVRDSDSYTMTIRFTEPPPSRSTATAPPLEIVSDKTQLCRTYTLSPKAKISASVTLRSKTDGLHMTPELLITLNRTAQHDKKWEYVYHARRILSV</sequence>
<protein>
    <submittedName>
        <fullName evidence="1">Uncharacterized protein</fullName>
    </submittedName>
</protein>
<organism evidence="1 2">
    <name type="scientific">Giardia intestinalis (strain P15)</name>
    <name type="common">Giardia lamblia</name>
    <dbReference type="NCBI Taxonomy" id="658858"/>
    <lineage>
        <taxon>Eukaryota</taxon>
        <taxon>Metamonada</taxon>
        <taxon>Diplomonadida</taxon>
        <taxon>Hexamitidae</taxon>
        <taxon>Giardiinae</taxon>
        <taxon>Giardia</taxon>
    </lineage>
</organism>
<dbReference type="OrthoDB" id="10253964at2759"/>
<dbReference type="EMBL" id="ACVC01000165">
    <property type="protein sequence ID" value="EFO62720.1"/>
    <property type="molecule type" value="Genomic_DNA"/>
</dbReference>
<evidence type="ECO:0000313" key="1">
    <source>
        <dbReference type="EMBL" id="EFO62720.1"/>
    </source>
</evidence>
<dbReference type="OMA" id="LCAHIRD"/>
<dbReference type="VEuPathDB" id="GiardiaDB:GLP15_2668"/>
<gene>
    <name evidence="1" type="ORF">GLP15_2668</name>
</gene>
<dbReference type="Proteomes" id="UP000008974">
    <property type="component" value="Unassembled WGS sequence"/>
</dbReference>